<sequence length="232" mass="26179">MRLTSPGDTTGIVRRIAFEGLMTGIFDSESFGFDDRRDDRKKTRLADFDRKALDLGRFDGSDRNALDLVTDSNGRMDGQELNVSDAVENCCRRRQKEPDHCHGIGIRIGIWIWIEDWHRIEVTTRGSDRAAIRGVICTSTRWSLTRTVIGVVKDAQFSPVGQDRTETCSISDNTPQQTRTKTMVAETLSVLRHHVTVPDYGTDECSCRPPPQQARSFARPQQKNLSLLDLPT</sequence>
<name>A0AA40KC96_9PEZI</name>
<feature type="region of interest" description="Disordered" evidence="1">
    <location>
        <begin position="201"/>
        <end position="232"/>
    </location>
</feature>
<evidence type="ECO:0000256" key="1">
    <source>
        <dbReference type="SAM" id="MobiDB-lite"/>
    </source>
</evidence>
<reference evidence="2" key="1">
    <citation type="submission" date="2023-06" db="EMBL/GenBank/DDBJ databases">
        <title>Genome-scale phylogeny and comparative genomics of the fungal order Sordariales.</title>
        <authorList>
            <consortium name="Lawrence Berkeley National Laboratory"/>
            <person name="Hensen N."/>
            <person name="Bonometti L."/>
            <person name="Westerberg I."/>
            <person name="Brannstrom I.O."/>
            <person name="Guillou S."/>
            <person name="Cros-Aarteil S."/>
            <person name="Calhoun S."/>
            <person name="Haridas S."/>
            <person name="Kuo A."/>
            <person name="Mondo S."/>
            <person name="Pangilinan J."/>
            <person name="Riley R."/>
            <person name="LaButti K."/>
            <person name="Andreopoulos B."/>
            <person name="Lipzen A."/>
            <person name="Chen C."/>
            <person name="Yanf M."/>
            <person name="Daum C."/>
            <person name="Ng V."/>
            <person name="Clum A."/>
            <person name="Steindorff A."/>
            <person name="Ohm R."/>
            <person name="Martin F."/>
            <person name="Silar P."/>
            <person name="Natvig D."/>
            <person name="Lalanne C."/>
            <person name="Gautier V."/>
            <person name="Ament-velasquez S.L."/>
            <person name="Kruys A."/>
            <person name="Hutchinson M.I."/>
            <person name="Powell A.J."/>
            <person name="Barry K."/>
            <person name="Miller A.N."/>
            <person name="Grigoriev I.V."/>
            <person name="Debuchy R."/>
            <person name="Gladieux P."/>
            <person name="Thoren M.H."/>
            <person name="Johannesson H."/>
        </authorList>
    </citation>
    <scope>NUCLEOTIDE SEQUENCE</scope>
    <source>
        <strain evidence="2">SMH3187-1</strain>
    </source>
</reference>
<dbReference type="Proteomes" id="UP001172155">
    <property type="component" value="Unassembled WGS sequence"/>
</dbReference>
<accession>A0AA40KC96</accession>
<dbReference type="AlphaFoldDB" id="A0AA40KC96"/>
<evidence type="ECO:0000313" key="3">
    <source>
        <dbReference type="Proteomes" id="UP001172155"/>
    </source>
</evidence>
<evidence type="ECO:0000313" key="2">
    <source>
        <dbReference type="EMBL" id="KAK0753542.1"/>
    </source>
</evidence>
<comment type="caution">
    <text evidence="2">The sequence shown here is derived from an EMBL/GenBank/DDBJ whole genome shotgun (WGS) entry which is preliminary data.</text>
</comment>
<proteinExistence type="predicted"/>
<protein>
    <submittedName>
        <fullName evidence="2">Uncharacterized protein</fullName>
    </submittedName>
</protein>
<organism evidence="2 3">
    <name type="scientific">Schizothecium vesticola</name>
    <dbReference type="NCBI Taxonomy" id="314040"/>
    <lineage>
        <taxon>Eukaryota</taxon>
        <taxon>Fungi</taxon>
        <taxon>Dikarya</taxon>
        <taxon>Ascomycota</taxon>
        <taxon>Pezizomycotina</taxon>
        <taxon>Sordariomycetes</taxon>
        <taxon>Sordariomycetidae</taxon>
        <taxon>Sordariales</taxon>
        <taxon>Schizotheciaceae</taxon>
        <taxon>Schizothecium</taxon>
    </lineage>
</organism>
<feature type="compositionally biased region" description="Polar residues" evidence="1">
    <location>
        <begin position="213"/>
        <end position="225"/>
    </location>
</feature>
<dbReference type="EMBL" id="JAUKUD010000001">
    <property type="protein sequence ID" value="KAK0753542.1"/>
    <property type="molecule type" value="Genomic_DNA"/>
</dbReference>
<keyword evidence="3" id="KW-1185">Reference proteome</keyword>
<gene>
    <name evidence="2" type="ORF">B0T18DRAFT_17374</name>
</gene>